<evidence type="ECO:0000313" key="10">
    <source>
        <dbReference type="Proteomes" id="UP000261580"/>
    </source>
</evidence>
<evidence type="ECO:0000259" key="6">
    <source>
        <dbReference type="Pfam" id="PF00288"/>
    </source>
</evidence>
<keyword evidence="3" id="KW-0418">Kinase</keyword>
<dbReference type="GO" id="GO:0005524">
    <property type="term" value="F:ATP binding"/>
    <property type="evidence" value="ECO:0007669"/>
    <property type="project" value="UniProtKB-KW"/>
</dbReference>
<dbReference type="Bgee" id="ENSNBRG00000005529">
    <property type="expression patterns" value="Expressed in skeletal muscle tissue and 2 other cell types or tissues"/>
</dbReference>
<dbReference type="Pfam" id="PF07959">
    <property type="entry name" value="Fucose_pyrophosphorylase"/>
    <property type="match status" value="1"/>
</dbReference>
<name>A0A3Q4GKC0_NEOBR</name>
<dbReference type="SUPFAM" id="SSF55060">
    <property type="entry name" value="GHMP Kinase, C-terminal domain"/>
    <property type="match status" value="1"/>
</dbReference>
<evidence type="ECO:0000256" key="5">
    <source>
        <dbReference type="ARBA" id="ARBA00038121"/>
    </source>
</evidence>
<dbReference type="Pfam" id="PF08544">
    <property type="entry name" value="GHMP_kinases_C"/>
    <property type="match status" value="1"/>
</dbReference>
<dbReference type="STRING" id="32507.ENSNBRP00000007098"/>
<comment type="similarity">
    <text evidence="5">Belongs to the GHMP kinase family.</text>
</comment>
<dbReference type="InterPro" id="IPR036554">
    <property type="entry name" value="GHMP_kinase_C_sf"/>
</dbReference>
<dbReference type="GeneTree" id="ENSGT00390000002251"/>
<evidence type="ECO:0000259" key="7">
    <source>
        <dbReference type="Pfam" id="PF07959"/>
    </source>
</evidence>
<dbReference type="InterPro" id="IPR006204">
    <property type="entry name" value="GHMP_kinase_N_dom"/>
</dbReference>
<reference evidence="9" key="2">
    <citation type="submission" date="2025-09" db="UniProtKB">
        <authorList>
            <consortium name="Ensembl"/>
        </authorList>
    </citation>
    <scope>IDENTIFICATION</scope>
</reference>
<keyword evidence="2" id="KW-0547">Nucleotide-binding</keyword>
<evidence type="ECO:0000256" key="2">
    <source>
        <dbReference type="ARBA" id="ARBA00022741"/>
    </source>
</evidence>
<evidence type="ECO:0000259" key="8">
    <source>
        <dbReference type="Pfam" id="PF08544"/>
    </source>
</evidence>
<evidence type="ECO:0000313" key="9">
    <source>
        <dbReference type="Ensembl" id="ENSNBRP00000007098.1"/>
    </source>
</evidence>
<dbReference type="AlphaFoldDB" id="A0A3Q4GKC0"/>
<sequence length="728" mass="78448">VSGPVFFSRSVSEKLLQTHVTPPLDGCTYLGLDSGAPPLQDVLSEGGRVINSVLEGAVSVAAGAVVQHCHLQGPLDVPTGCLLSGLALSTSPSVRLLPLSSDIIIQGHRIELGELQLYVYTVMGAHDDLEQISSDDSSASFLNQTWNNFYSRTGISEELWVRGERRSLLEARLFPVLHPRGGAVGLEGGVTWLLGGGGCLGEWREAWRLSLKEVLLLTHQETELQRREELLFLVGRRRVADALRGRSDVCLLPCFRAAVLGGQQGALLEALDGAELGADLGVAARCLSCIADVLVCMAGGQGGLRSGPAANEAWSSAYAMLEEGDLRGGVHALTVQRQRWLSPDLLVRAARHYEGAGQVLLRKAVMSSQRFISIGQGKVQPLGQWQEVECPARLDLAGWSDTPPIAFEHGGSVTNVAVKVDGKRPIGARARRISEPRLLLVSYTGGRSSGISTETACDSLDDLTDYSQPHAPLLKAVCVCSGLVSLTSQHPLGHQLMERWGGGVELHSWSELPTGSGLTSSILAGALLAAVYRCTRRTYDTDSLIHAVLYLEQILTTGGWQDQVGGLVGGVKVGRSRASLPLQVQVQRLSLPEEFSLALEQHLLLVYTGKTRLARNLLQLQDVVRSWYSRLPSMVQNAQQLVCNSEECARACVDSLSRLGECLDRSWQQKKLMAPGCEPASVRAMMEALRPLVLGQSLAGAGGGGFLYLLTREPRQREAVLQVLNNMP</sequence>
<dbReference type="InterPro" id="IPR052203">
    <property type="entry name" value="GHMP_Kinase-Related"/>
</dbReference>
<accession>A0A3Q4GKC0</accession>
<dbReference type="Proteomes" id="UP000261580">
    <property type="component" value="Unassembled WGS sequence"/>
</dbReference>
<keyword evidence="1" id="KW-0808">Transferase</keyword>
<proteinExistence type="inferred from homology"/>
<keyword evidence="4" id="KW-0067">ATP-binding</keyword>
<feature type="domain" description="GHMP kinase N-terminal" evidence="6">
    <location>
        <begin position="496"/>
        <end position="570"/>
    </location>
</feature>
<feature type="domain" description="GHMP kinase C-terminal" evidence="8">
    <location>
        <begin position="655"/>
        <end position="726"/>
    </location>
</feature>
<keyword evidence="10" id="KW-1185">Reference proteome</keyword>
<dbReference type="InterPro" id="IPR013750">
    <property type="entry name" value="GHMP_kinase_C_dom"/>
</dbReference>
<feature type="domain" description="GDP-fucose pyrophosphorylase" evidence="7">
    <location>
        <begin position="40"/>
        <end position="179"/>
    </location>
</feature>
<dbReference type="SUPFAM" id="SSF54211">
    <property type="entry name" value="Ribosomal protein S5 domain 2-like"/>
    <property type="match status" value="1"/>
</dbReference>
<dbReference type="PANTHER" id="PTHR32463">
    <property type="entry name" value="L-FUCOSE KINASE"/>
    <property type="match status" value="1"/>
</dbReference>
<evidence type="ECO:0000256" key="3">
    <source>
        <dbReference type="ARBA" id="ARBA00022777"/>
    </source>
</evidence>
<reference evidence="9" key="1">
    <citation type="submission" date="2025-08" db="UniProtKB">
        <authorList>
            <consortium name="Ensembl"/>
        </authorList>
    </citation>
    <scope>IDENTIFICATION</scope>
</reference>
<evidence type="ECO:0000256" key="4">
    <source>
        <dbReference type="ARBA" id="ARBA00022840"/>
    </source>
</evidence>
<dbReference type="Pfam" id="PF00288">
    <property type="entry name" value="GHMP_kinases_N"/>
    <property type="match status" value="1"/>
</dbReference>
<dbReference type="OMA" id="ITAECPA"/>
<dbReference type="PRINTS" id="PR00959">
    <property type="entry name" value="MEVGALKINASE"/>
</dbReference>
<dbReference type="PANTHER" id="PTHR32463:SF0">
    <property type="entry name" value="L-FUCOSE KINASE"/>
    <property type="match status" value="1"/>
</dbReference>
<dbReference type="Ensembl" id="ENSNBRT00000007300.1">
    <property type="protein sequence ID" value="ENSNBRP00000007098.1"/>
    <property type="gene ID" value="ENSNBRG00000005529.1"/>
</dbReference>
<dbReference type="InterPro" id="IPR020568">
    <property type="entry name" value="Ribosomal_Su5_D2-typ_SF"/>
</dbReference>
<protein>
    <submittedName>
        <fullName evidence="9">Fucose kinase</fullName>
    </submittedName>
</protein>
<dbReference type="GO" id="GO:0050201">
    <property type="term" value="F:fucokinase activity"/>
    <property type="evidence" value="ECO:0007669"/>
    <property type="project" value="TreeGrafter"/>
</dbReference>
<evidence type="ECO:0000256" key="1">
    <source>
        <dbReference type="ARBA" id="ARBA00022679"/>
    </source>
</evidence>
<dbReference type="GO" id="GO:0042352">
    <property type="term" value="P:GDP-L-fucose salvage"/>
    <property type="evidence" value="ECO:0007669"/>
    <property type="project" value="TreeGrafter"/>
</dbReference>
<dbReference type="InterPro" id="IPR012887">
    <property type="entry name" value="GDP_fucose_pyrophosphorylase"/>
</dbReference>
<dbReference type="Gene3D" id="3.30.230.120">
    <property type="match status" value="1"/>
</dbReference>
<organism evidence="9 10">
    <name type="scientific">Neolamprologus brichardi</name>
    <name type="common">Fairy cichlid</name>
    <name type="synonym">Lamprologus brichardi</name>
    <dbReference type="NCBI Taxonomy" id="32507"/>
    <lineage>
        <taxon>Eukaryota</taxon>
        <taxon>Metazoa</taxon>
        <taxon>Chordata</taxon>
        <taxon>Craniata</taxon>
        <taxon>Vertebrata</taxon>
        <taxon>Euteleostomi</taxon>
        <taxon>Actinopterygii</taxon>
        <taxon>Neopterygii</taxon>
        <taxon>Teleostei</taxon>
        <taxon>Neoteleostei</taxon>
        <taxon>Acanthomorphata</taxon>
        <taxon>Ovalentaria</taxon>
        <taxon>Cichlomorphae</taxon>
        <taxon>Cichliformes</taxon>
        <taxon>Cichlidae</taxon>
        <taxon>African cichlids</taxon>
        <taxon>Pseudocrenilabrinae</taxon>
        <taxon>Lamprologini</taxon>
        <taxon>Neolamprologus</taxon>
    </lineage>
</organism>